<proteinExistence type="predicted"/>
<dbReference type="PROSITE" id="PS51257">
    <property type="entry name" value="PROKAR_LIPOPROTEIN"/>
    <property type="match status" value="1"/>
</dbReference>
<evidence type="ECO:0008006" key="4">
    <source>
        <dbReference type="Google" id="ProtNLM"/>
    </source>
</evidence>
<keyword evidence="3" id="KW-1185">Reference proteome</keyword>
<protein>
    <recommendedName>
        <fullName evidence="4">Secreted protein</fullName>
    </recommendedName>
</protein>
<organism evidence="2 3">
    <name type="scientific">Remersonia thermophila</name>
    <dbReference type="NCBI Taxonomy" id="72144"/>
    <lineage>
        <taxon>Eukaryota</taxon>
        <taxon>Fungi</taxon>
        <taxon>Dikarya</taxon>
        <taxon>Ascomycota</taxon>
        <taxon>Pezizomycotina</taxon>
        <taxon>Sordariomycetes</taxon>
        <taxon>Sordariomycetidae</taxon>
        <taxon>Sordariales</taxon>
        <taxon>Sordariales incertae sedis</taxon>
        <taxon>Remersonia</taxon>
    </lineage>
</organism>
<dbReference type="RefSeq" id="XP_070867875.1">
    <property type="nucleotide sequence ID" value="XM_071010436.1"/>
</dbReference>
<dbReference type="EMBL" id="JAZGUE010000003">
    <property type="protein sequence ID" value="KAL2269151.1"/>
    <property type="molecule type" value="Genomic_DNA"/>
</dbReference>
<evidence type="ECO:0000313" key="2">
    <source>
        <dbReference type="EMBL" id="KAL2269151.1"/>
    </source>
</evidence>
<reference evidence="2 3" key="1">
    <citation type="journal article" date="2024" name="Commun. Biol.">
        <title>Comparative genomic analysis of thermophilic fungi reveals convergent evolutionary adaptations and gene losses.</title>
        <authorList>
            <person name="Steindorff A.S."/>
            <person name="Aguilar-Pontes M.V."/>
            <person name="Robinson A.J."/>
            <person name="Andreopoulos B."/>
            <person name="LaButti K."/>
            <person name="Kuo A."/>
            <person name="Mondo S."/>
            <person name="Riley R."/>
            <person name="Otillar R."/>
            <person name="Haridas S."/>
            <person name="Lipzen A."/>
            <person name="Grimwood J."/>
            <person name="Schmutz J."/>
            <person name="Clum A."/>
            <person name="Reid I.D."/>
            <person name="Moisan M.C."/>
            <person name="Butler G."/>
            <person name="Nguyen T.T.M."/>
            <person name="Dewar K."/>
            <person name="Conant G."/>
            <person name="Drula E."/>
            <person name="Henrissat B."/>
            <person name="Hansel C."/>
            <person name="Singer S."/>
            <person name="Hutchinson M.I."/>
            <person name="de Vries R.P."/>
            <person name="Natvig D.O."/>
            <person name="Powell A.J."/>
            <person name="Tsang A."/>
            <person name="Grigoriev I.V."/>
        </authorList>
    </citation>
    <scope>NUCLEOTIDE SEQUENCE [LARGE SCALE GENOMIC DNA]</scope>
    <source>
        <strain evidence="2 3">ATCC 22073</strain>
    </source>
</reference>
<feature type="region of interest" description="Disordered" evidence="1">
    <location>
        <begin position="34"/>
        <end position="67"/>
    </location>
</feature>
<evidence type="ECO:0000256" key="1">
    <source>
        <dbReference type="SAM" id="MobiDB-lite"/>
    </source>
</evidence>
<name>A0ABR4DH33_9PEZI</name>
<dbReference type="Proteomes" id="UP001600064">
    <property type="component" value="Unassembled WGS sequence"/>
</dbReference>
<gene>
    <name evidence="2" type="ORF">VTJ83DRAFT_3997</name>
</gene>
<comment type="caution">
    <text evidence="2">The sequence shown here is derived from an EMBL/GenBank/DDBJ whole genome shotgun (WGS) entry which is preliminary data.</text>
</comment>
<dbReference type="GeneID" id="98125080"/>
<accession>A0ABR4DH33</accession>
<evidence type="ECO:0000313" key="3">
    <source>
        <dbReference type="Proteomes" id="UP001600064"/>
    </source>
</evidence>
<sequence>MVKINAKTIMAPAAAFTMACLLFTYTRSSIRAARTNAQNQRDAHKHQSRQWKSTEGDKTKTRGSSTR</sequence>